<name>F0UGT9_AJEC8</name>
<feature type="region of interest" description="Disordered" evidence="1">
    <location>
        <begin position="129"/>
        <end position="150"/>
    </location>
</feature>
<feature type="compositionally biased region" description="Basic and acidic residues" evidence="1">
    <location>
        <begin position="141"/>
        <end position="150"/>
    </location>
</feature>
<protein>
    <submittedName>
        <fullName evidence="2">Predicted protein</fullName>
    </submittedName>
</protein>
<organism evidence="3">
    <name type="scientific">Ajellomyces capsulatus (strain H88)</name>
    <name type="common">Darling's disease fungus</name>
    <name type="synonym">Histoplasma capsulatum</name>
    <dbReference type="NCBI Taxonomy" id="544711"/>
    <lineage>
        <taxon>Eukaryota</taxon>
        <taxon>Fungi</taxon>
        <taxon>Dikarya</taxon>
        <taxon>Ascomycota</taxon>
        <taxon>Pezizomycotina</taxon>
        <taxon>Eurotiomycetes</taxon>
        <taxon>Eurotiomycetidae</taxon>
        <taxon>Onygenales</taxon>
        <taxon>Ajellomycetaceae</taxon>
        <taxon>Histoplasma</taxon>
    </lineage>
</organism>
<dbReference type="Proteomes" id="UP000008142">
    <property type="component" value="Unassembled WGS sequence"/>
</dbReference>
<dbReference type="AlphaFoldDB" id="F0UGT9"/>
<dbReference type="EMBL" id="DS990638">
    <property type="protein sequence ID" value="EGC45178.1"/>
    <property type="molecule type" value="Genomic_DNA"/>
</dbReference>
<accession>F0UGT9</accession>
<evidence type="ECO:0000256" key="1">
    <source>
        <dbReference type="SAM" id="MobiDB-lite"/>
    </source>
</evidence>
<gene>
    <name evidence="2" type="ORF">HCEG_04393</name>
</gene>
<proteinExistence type="predicted"/>
<dbReference type="HOGENOM" id="CLU_1440667_0_0_1"/>
<sequence>MGVKGKGRRGAKADCLSGGLSWVRWNGDDGAVAAAAAEGIESSQAQQRERSGLLYNSIPSASSEFFSSFKHSTAQHTFIQVALLRPSSREEKRIREQRTKKSQGLGSLGHPEERAGRPGTAAAAMYDLTGHSGTHSRKRGAGRDSRWAKSERLQTGAGDVVVVETGMIDVARLPEVLHNPGLLWGGIM</sequence>
<evidence type="ECO:0000313" key="3">
    <source>
        <dbReference type="Proteomes" id="UP000008142"/>
    </source>
</evidence>
<feature type="compositionally biased region" description="Basic and acidic residues" evidence="1">
    <location>
        <begin position="89"/>
        <end position="99"/>
    </location>
</feature>
<feature type="region of interest" description="Disordered" evidence="1">
    <location>
        <begin position="89"/>
        <end position="117"/>
    </location>
</feature>
<reference evidence="3" key="1">
    <citation type="submission" date="2008-07" db="EMBL/GenBank/DDBJ databases">
        <title>Annotation of Ajellomyces capsulatus strain H88.</title>
        <authorList>
            <person name="Champion M."/>
            <person name="Cuomo C."/>
            <person name="Ma L.-J."/>
            <person name="Henn M.R."/>
            <person name="Sil A."/>
            <person name="Goldman B."/>
            <person name="Young S.K."/>
            <person name="Kodira C.D."/>
            <person name="Zeng Q."/>
            <person name="Koehrsen M."/>
            <person name="Alvarado L."/>
            <person name="Berlin A."/>
            <person name="Borenstein D."/>
            <person name="Chen Z."/>
            <person name="Engels R."/>
            <person name="Freedman E."/>
            <person name="Gellesch M."/>
            <person name="Goldberg J."/>
            <person name="Griggs A."/>
            <person name="Gujja S."/>
            <person name="Heiman D."/>
            <person name="Hepburn T."/>
            <person name="Howarth C."/>
            <person name="Jen D."/>
            <person name="Larson L."/>
            <person name="Lewis B."/>
            <person name="Mehta T."/>
            <person name="Park D."/>
            <person name="Pearson M."/>
            <person name="Roberts A."/>
            <person name="Saif S."/>
            <person name="Shea T."/>
            <person name="Shenoy N."/>
            <person name="Sisk P."/>
            <person name="Stolte C."/>
            <person name="Sykes S."/>
            <person name="Walk T."/>
            <person name="White J."/>
            <person name="Yandava C."/>
            <person name="Klein B."/>
            <person name="McEwen J.G."/>
            <person name="Puccia R."/>
            <person name="Goldman G.H."/>
            <person name="Felipe M.S."/>
            <person name="Nino-Vega G."/>
            <person name="San-Blas G."/>
            <person name="Taylor J."/>
            <person name="Mendoza L."/>
            <person name="Galagan J."/>
            <person name="Nusbaum C."/>
            <person name="Birren B."/>
        </authorList>
    </citation>
    <scope>NUCLEOTIDE SEQUENCE [LARGE SCALE GENOMIC DNA]</scope>
    <source>
        <strain evidence="3">H88</strain>
    </source>
</reference>
<evidence type="ECO:0000313" key="2">
    <source>
        <dbReference type="EMBL" id="EGC45178.1"/>
    </source>
</evidence>